<dbReference type="KEGG" id="ppn:Palpr_1986"/>
<dbReference type="Proteomes" id="UP000008718">
    <property type="component" value="Chromosome"/>
</dbReference>
<evidence type="ECO:0000313" key="3">
    <source>
        <dbReference type="Proteomes" id="UP000008718"/>
    </source>
</evidence>
<keyword evidence="1" id="KW-0812">Transmembrane</keyword>
<dbReference type="RefSeq" id="WP_013445492.1">
    <property type="nucleotide sequence ID" value="NC_014734.1"/>
</dbReference>
<sequence length="84" mass="9851">MCWYYFGIINLLSGFIFAFDKQAAINGRSRVPERTLHLLEALGGVIANLLLMYTLHHKNRKFSYWIWTWIVLIGWVVIGSMMIM</sequence>
<dbReference type="InterPro" id="IPR010718">
    <property type="entry name" value="DUF1294"/>
</dbReference>
<accession>E4T5X9</accession>
<feature type="transmembrane region" description="Helical" evidence="1">
    <location>
        <begin position="36"/>
        <end position="56"/>
    </location>
</feature>
<proteinExistence type="predicted"/>
<dbReference type="AlphaFoldDB" id="E4T5X9"/>
<dbReference type="Pfam" id="PF06961">
    <property type="entry name" value="DUF1294"/>
    <property type="match status" value="1"/>
</dbReference>
<name>E4T5X9_PALPW</name>
<protein>
    <recommendedName>
        <fullName evidence="4">DUF1294 domain-containing protein</fullName>
    </recommendedName>
</protein>
<feature type="transmembrane region" description="Helical" evidence="1">
    <location>
        <begin position="6"/>
        <end position="24"/>
    </location>
</feature>
<dbReference type="STRING" id="694427.Palpr_1986"/>
<evidence type="ECO:0000313" key="2">
    <source>
        <dbReference type="EMBL" id="ADQ80123.1"/>
    </source>
</evidence>
<evidence type="ECO:0000256" key="1">
    <source>
        <dbReference type="SAM" id="Phobius"/>
    </source>
</evidence>
<keyword evidence="1" id="KW-1133">Transmembrane helix</keyword>
<evidence type="ECO:0008006" key="4">
    <source>
        <dbReference type="Google" id="ProtNLM"/>
    </source>
</evidence>
<reference evidence="2 3" key="2">
    <citation type="journal article" date="2011" name="Stand. Genomic Sci.">
        <title>Complete genome sequence of Paludibacter propionicigenes type strain (WB4).</title>
        <authorList>
            <person name="Gronow S."/>
            <person name="Munk C."/>
            <person name="Lapidus A."/>
            <person name="Nolan M."/>
            <person name="Lucas S."/>
            <person name="Hammon N."/>
            <person name="Deshpande S."/>
            <person name="Cheng J.F."/>
            <person name="Tapia R."/>
            <person name="Han C."/>
            <person name="Goodwin L."/>
            <person name="Pitluck S."/>
            <person name="Liolios K."/>
            <person name="Ivanova N."/>
            <person name="Mavromatis K."/>
            <person name="Mikhailova N."/>
            <person name="Pati A."/>
            <person name="Chen A."/>
            <person name="Palaniappan K."/>
            <person name="Land M."/>
            <person name="Hauser L."/>
            <person name="Chang Y.J."/>
            <person name="Jeffries C.D."/>
            <person name="Brambilla E."/>
            <person name="Rohde M."/>
            <person name="Goker M."/>
            <person name="Detter J.C."/>
            <person name="Woyke T."/>
            <person name="Bristow J."/>
            <person name="Eisen J.A."/>
            <person name="Markowitz V."/>
            <person name="Hugenholtz P."/>
            <person name="Kyrpides N.C."/>
            <person name="Klenk H.P."/>
        </authorList>
    </citation>
    <scope>NUCLEOTIDE SEQUENCE [LARGE SCALE GENOMIC DNA]</scope>
    <source>
        <strain evidence="3">DSM 17365 / JCM 13257 / WB4</strain>
    </source>
</reference>
<feature type="transmembrane region" description="Helical" evidence="1">
    <location>
        <begin position="62"/>
        <end position="83"/>
    </location>
</feature>
<dbReference type="eggNOG" id="COG3326">
    <property type="taxonomic scope" value="Bacteria"/>
</dbReference>
<keyword evidence="3" id="KW-1185">Reference proteome</keyword>
<organism evidence="2 3">
    <name type="scientific">Paludibacter propionicigenes (strain DSM 17365 / JCM 13257 / WB4)</name>
    <dbReference type="NCBI Taxonomy" id="694427"/>
    <lineage>
        <taxon>Bacteria</taxon>
        <taxon>Pseudomonadati</taxon>
        <taxon>Bacteroidota</taxon>
        <taxon>Bacteroidia</taxon>
        <taxon>Bacteroidales</taxon>
        <taxon>Paludibacteraceae</taxon>
        <taxon>Paludibacter</taxon>
    </lineage>
</organism>
<reference key="1">
    <citation type="submission" date="2010-11" db="EMBL/GenBank/DDBJ databases">
        <title>The complete genome of Paludibacter propionicigenes DSM 17365.</title>
        <authorList>
            <consortium name="US DOE Joint Genome Institute (JGI-PGF)"/>
            <person name="Lucas S."/>
            <person name="Copeland A."/>
            <person name="Lapidus A."/>
            <person name="Bruce D."/>
            <person name="Goodwin L."/>
            <person name="Pitluck S."/>
            <person name="Kyrpides N."/>
            <person name="Mavromatis K."/>
            <person name="Ivanova N."/>
            <person name="Munk A.C."/>
            <person name="Brettin T."/>
            <person name="Detter J.C."/>
            <person name="Han C."/>
            <person name="Tapia R."/>
            <person name="Land M."/>
            <person name="Hauser L."/>
            <person name="Markowitz V."/>
            <person name="Cheng J.-F."/>
            <person name="Hugenholtz P."/>
            <person name="Woyke T."/>
            <person name="Wu D."/>
            <person name="Gronow S."/>
            <person name="Wellnitz S."/>
            <person name="Brambilla E."/>
            <person name="Klenk H.-P."/>
            <person name="Eisen J.A."/>
        </authorList>
    </citation>
    <scope>NUCLEOTIDE SEQUENCE</scope>
    <source>
        <strain>WB4</strain>
    </source>
</reference>
<dbReference type="EMBL" id="CP002345">
    <property type="protein sequence ID" value="ADQ80123.1"/>
    <property type="molecule type" value="Genomic_DNA"/>
</dbReference>
<keyword evidence="1" id="KW-0472">Membrane</keyword>
<gene>
    <name evidence="2" type="ordered locus">Palpr_1986</name>
</gene>
<dbReference type="HOGENOM" id="CLU_091970_3_2_10"/>